<comment type="caution">
    <text evidence="1">The sequence shown here is derived from an EMBL/GenBank/DDBJ whole genome shotgun (WGS) entry which is preliminary data.</text>
</comment>
<dbReference type="Proteomes" id="UP000735302">
    <property type="component" value="Unassembled WGS sequence"/>
</dbReference>
<sequence>MRSINRTDIPYPRSGLGITTCFTSTLHPRSSYRWYTMPLAFSKETTFPPLRQVLPASTSASILGSSFWSLINCSRSTPTCLRFALRCRPGHRRTHHQRHVGVLQAPSSFHILNDDITDGVRDSQHLHFSTNERRPQADDCRLYQQRSVVYPQQ</sequence>
<organism evidence="1 2">
    <name type="scientific">Plakobranchus ocellatus</name>
    <dbReference type="NCBI Taxonomy" id="259542"/>
    <lineage>
        <taxon>Eukaryota</taxon>
        <taxon>Metazoa</taxon>
        <taxon>Spiralia</taxon>
        <taxon>Lophotrochozoa</taxon>
        <taxon>Mollusca</taxon>
        <taxon>Gastropoda</taxon>
        <taxon>Heterobranchia</taxon>
        <taxon>Euthyneura</taxon>
        <taxon>Panpulmonata</taxon>
        <taxon>Sacoglossa</taxon>
        <taxon>Placobranchoidea</taxon>
        <taxon>Plakobranchidae</taxon>
        <taxon>Plakobranchus</taxon>
    </lineage>
</organism>
<gene>
    <name evidence="1" type="ORF">PoB_005135400</name>
</gene>
<accession>A0AAV4C144</accession>
<keyword evidence="2" id="KW-1185">Reference proteome</keyword>
<dbReference type="AlphaFoldDB" id="A0AAV4C144"/>
<dbReference type="EMBL" id="BLXT01005660">
    <property type="protein sequence ID" value="GFO24849.1"/>
    <property type="molecule type" value="Genomic_DNA"/>
</dbReference>
<proteinExistence type="predicted"/>
<name>A0AAV4C144_9GAST</name>
<evidence type="ECO:0000313" key="1">
    <source>
        <dbReference type="EMBL" id="GFO24849.1"/>
    </source>
</evidence>
<evidence type="ECO:0000313" key="2">
    <source>
        <dbReference type="Proteomes" id="UP000735302"/>
    </source>
</evidence>
<protein>
    <submittedName>
        <fullName evidence="1">Uncharacterized protein</fullName>
    </submittedName>
</protein>
<reference evidence="1 2" key="1">
    <citation type="journal article" date="2021" name="Elife">
        <title>Chloroplast acquisition without the gene transfer in kleptoplastic sea slugs, Plakobranchus ocellatus.</title>
        <authorList>
            <person name="Maeda T."/>
            <person name="Takahashi S."/>
            <person name="Yoshida T."/>
            <person name="Shimamura S."/>
            <person name="Takaki Y."/>
            <person name="Nagai Y."/>
            <person name="Toyoda A."/>
            <person name="Suzuki Y."/>
            <person name="Arimoto A."/>
            <person name="Ishii H."/>
            <person name="Satoh N."/>
            <person name="Nishiyama T."/>
            <person name="Hasebe M."/>
            <person name="Maruyama T."/>
            <person name="Minagawa J."/>
            <person name="Obokata J."/>
            <person name="Shigenobu S."/>
        </authorList>
    </citation>
    <scope>NUCLEOTIDE SEQUENCE [LARGE SCALE GENOMIC DNA]</scope>
</reference>